<evidence type="ECO:0000256" key="1">
    <source>
        <dbReference type="SAM" id="MobiDB-lite"/>
    </source>
</evidence>
<organism evidence="2 3">
    <name type="scientific">Candidatus Collierbacteria bacterium GW2011_GWC2_43_12</name>
    <dbReference type="NCBI Taxonomy" id="1618390"/>
    <lineage>
        <taxon>Bacteria</taxon>
        <taxon>Candidatus Collieribacteriota</taxon>
    </lineage>
</organism>
<gene>
    <name evidence="2" type="ORF">UV68_C0053G0003</name>
</gene>
<feature type="compositionally biased region" description="Gly residues" evidence="1">
    <location>
        <begin position="208"/>
        <end position="231"/>
    </location>
</feature>
<name>A0A0G1FZ75_9BACT</name>
<dbReference type="Proteomes" id="UP000033980">
    <property type="component" value="Unassembled WGS sequence"/>
</dbReference>
<evidence type="ECO:0000313" key="2">
    <source>
        <dbReference type="EMBL" id="KKS92033.1"/>
    </source>
</evidence>
<protein>
    <submittedName>
        <fullName evidence="2">Uncharacterized protein</fullName>
    </submittedName>
</protein>
<proteinExistence type="predicted"/>
<evidence type="ECO:0000313" key="3">
    <source>
        <dbReference type="Proteomes" id="UP000033980"/>
    </source>
</evidence>
<sequence>MDYLGTIRDVFSNTTQQSNIVDYVNSQANSGQAVVNVSNGALFTIGDQVVLYDGEDLFETATIQNIVTNAITMTVNLTNTYPEGSRIGRYLGYLDTTNNKFQRLLAPDLGTGADGAFTSAGPTTTWSTDKNFTSVTIQNGHTVYVQGNIALKCQGHWDLQQGGKISAKGQGHAGGTGGRYTDNRQGYSYAGTPGWGQGNNYGGGGCGDGSGSSASRGGGAGGGYGTAGTPGNGNETPTVGGQPYNDAGLSYFTTIYLYGSGGGGGGGASNYSILGNGGAGGGIIRIHAKTCTIAGEVDDNGNDGVTPDFADANYKGAGGGGSGGTIFFQVIGKFYVTATGNVHSLGGAGGLGRSSSGYDTYGNGGAGGAGRIRIEAGKIVNSGTISPTYATGYANNMGAYARYGWYTTAKVKPLNKTFFANAHIKFYANVAVAPSGVVSSGQKVVGLSSPNALLFNSGMRVIIYENEKMDIGTINTVGGTSITLVDNLVNSYTTGATVIRVDARAYGSLVATGANENFQELDLKEVANLGSSIWQLEYAKSYQLIGSETDKLQFCGRVRLEGKDNDTVDVNAKDISWSYF</sequence>
<dbReference type="PATRIC" id="fig|1618390.3.peg.844"/>
<comment type="caution">
    <text evidence="2">The sequence shown here is derived from an EMBL/GenBank/DDBJ whole genome shotgun (WGS) entry which is preliminary data.</text>
</comment>
<accession>A0A0G1FZ75</accession>
<dbReference type="EMBL" id="LCFK01000053">
    <property type="protein sequence ID" value="KKS92033.1"/>
    <property type="molecule type" value="Genomic_DNA"/>
</dbReference>
<feature type="region of interest" description="Disordered" evidence="1">
    <location>
        <begin position="208"/>
        <end position="241"/>
    </location>
</feature>
<reference evidence="2 3" key="1">
    <citation type="journal article" date="2015" name="Nature">
        <title>rRNA introns, odd ribosomes, and small enigmatic genomes across a large radiation of phyla.</title>
        <authorList>
            <person name="Brown C.T."/>
            <person name="Hug L.A."/>
            <person name="Thomas B.C."/>
            <person name="Sharon I."/>
            <person name="Castelle C.J."/>
            <person name="Singh A."/>
            <person name="Wilkins M.J."/>
            <person name="Williams K.H."/>
            <person name="Banfield J.F."/>
        </authorList>
    </citation>
    <scope>NUCLEOTIDE SEQUENCE [LARGE SCALE GENOMIC DNA]</scope>
</reference>
<dbReference type="AlphaFoldDB" id="A0A0G1FZ75"/>